<evidence type="ECO:0000256" key="1">
    <source>
        <dbReference type="ARBA" id="ARBA00004651"/>
    </source>
</evidence>
<dbReference type="PANTHER" id="PTHR30250">
    <property type="entry name" value="PST FAMILY PREDICTED COLANIC ACID TRANSPORTER"/>
    <property type="match status" value="1"/>
</dbReference>
<feature type="transmembrane region" description="Helical" evidence="6">
    <location>
        <begin position="74"/>
        <end position="101"/>
    </location>
</feature>
<accession>W9B8W6</accession>
<name>W9B8W6_MYCCO</name>
<evidence type="ECO:0000256" key="2">
    <source>
        <dbReference type="ARBA" id="ARBA00022475"/>
    </source>
</evidence>
<feature type="transmembrane region" description="Helical" evidence="6">
    <location>
        <begin position="32"/>
        <end position="53"/>
    </location>
</feature>
<feature type="transmembrane region" description="Helical" evidence="6">
    <location>
        <begin position="243"/>
        <end position="265"/>
    </location>
</feature>
<feature type="transmembrane region" description="Helical" evidence="6">
    <location>
        <begin position="168"/>
        <end position="191"/>
    </location>
</feature>
<dbReference type="OrthoDB" id="4610324at2"/>
<feature type="transmembrane region" description="Helical" evidence="6">
    <location>
        <begin position="219"/>
        <end position="237"/>
    </location>
</feature>
<reference evidence="7" key="2">
    <citation type="submission" date="2014-03" db="EMBL/GenBank/DDBJ databases">
        <authorList>
            <person name="Urmite Genomes"/>
        </authorList>
    </citation>
    <scope>NUCLEOTIDE SEQUENCE</scope>
    <source>
        <strain evidence="7">DSM 44829</strain>
    </source>
</reference>
<feature type="transmembrane region" description="Helical" evidence="6">
    <location>
        <begin position="286"/>
        <end position="311"/>
    </location>
</feature>
<feature type="transmembrane region" description="Helical" evidence="6">
    <location>
        <begin position="107"/>
        <end position="127"/>
    </location>
</feature>
<evidence type="ECO:0000256" key="4">
    <source>
        <dbReference type="ARBA" id="ARBA00022989"/>
    </source>
</evidence>
<dbReference type="STRING" id="258533.BN977_06234"/>
<protein>
    <submittedName>
        <fullName evidence="7">Polysaccharide biosynthesis protein</fullName>
    </submittedName>
</protein>
<dbReference type="eggNOG" id="COG2244">
    <property type="taxonomic scope" value="Bacteria"/>
</dbReference>
<dbReference type="InterPro" id="IPR050833">
    <property type="entry name" value="Poly_Biosynth_Transport"/>
</dbReference>
<feature type="transmembrane region" description="Helical" evidence="6">
    <location>
        <begin position="323"/>
        <end position="343"/>
    </location>
</feature>
<dbReference type="Proteomes" id="UP000028870">
    <property type="component" value="Unassembled WGS sequence"/>
</dbReference>
<feature type="transmembrane region" description="Helical" evidence="6">
    <location>
        <begin position="7"/>
        <end position="26"/>
    </location>
</feature>
<dbReference type="GO" id="GO:0005886">
    <property type="term" value="C:plasma membrane"/>
    <property type="evidence" value="ECO:0007669"/>
    <property type="project" value="UniProtKB-SubCell"/>
</dbReference>
<comment type="caution">
    <text evidence="7">The sequence shown here is derived from an EMBL/GenBank/DDBJ whole genome shotgun (WGS) entry which is preliminary data.</text>
</comment>
<dbReference type="PANTHER" id="PTHR30250:SF26">
    <property type="entry name" value="PSMA PROTEIN"/>
    <property type="match status" value="1"/>
</dbReference>
<keyword evidence="2" id="KW-1003">Cell membrane</keyword>
<evidence type="ECO:0000313" key="8">
    <source>
        <dbReference type="Proteomes" id="UP000028870"/>
    </source>
</evidence>
<feature type="transmembrane region" description="Helical" evidence="6">
    <location>
        <begin position="355"/>
        <end position="376"/>
    </location>
</feature>
<dbReference type="RefSeq" id="WP_036403862.1">
    <property type="nucleotide sequence ID" value="NZ_CCBB010000003.1"/>
</dbReference>
<feature type="transmembrane region" description="Helical" evidence="6">
    <location>
        <begin position="139"/>
        <end position="162"/>
    </location>
</feature>
<comment type="subcellular location">
    <subcellularLocation>
        <location evidence="1">Cell membrane</location>
        <topology evidence="1">Multi-pass membrane protein</topology>
    </subcellularLocation>
</comment>
<keyword evidence="3 6" id="KW-0812">Transmembrane</keyword>
<feature type="transmembrane region" description="Helical" evidence="6">
    <location>
        <begin position="382"/>
        <end position="400"/>
    </location>
</feature>
<keyword evidence="5 6" id="KW-0472">Membrane</keyword>
<reference evidence="7" key="1">
    <citation type="submission" date="2014-03" db="EMBL/GenBank/DDBJ databases">
        <title>Draft Genome Sequence of Mycobacterium cosmeticum DSM 44829.</title>
        <authorList>
            <person name="Croce O."/>
            <person name="Robert C."/>
            <person name="Raoult D."/>
            <person name="Drancourt M."/>
        </authorList>
    </citation>
    <scope>NUCLEOTIDE SEQUENCE [LARGE SCALE GENOMIC DNA]</scope>
    <source>
        <strain evidence="7">DSM 44829</strain>
    </source>
</reference>
<evidence type="ECO:0000256" key="6">
    <source>
        <dbReference type="SAM" id="Phobius"/>
    </source>
</evidence>
<proteinExistence type="predicted"/>
<dbReference type="AlphaFoldDB" id="W9B8W6"/>
<organism evidence="7 8">
    <name type="scientific">Mycolicibacterium cosmeticum</name>
    <dbReference type="NCBI Taxonomy" id="258533"/>
    <lineage>
        <taxon>Bacteria</taxon>
        <taxon>Bacillati</taxon>
        <taxon>Actinomycetota</taxon>
        <taxon>Actinomycetes</taxon>
        <taxon>Mycobacteriales</taxon>
        <taxon>Mycobacteriaceae</taxon>
        <taxon>Mycolicibacterium</taxon>
    </lineage>
</organism>
<evidence type="ECO:0000256" key="5">
    <source>
        <dbReference type="ARBA" id="ARBA00023136"/>
    </source>
</evidence>
<keyword evidence="8" id="KW-1185">Reference proteome</keyword>
<sequence length="426" mass="44823">MALTVALRYGGIALQFVILMILARRLDPEDYGRYLLVLSAVLPTYFLLGLGVSETFVRDAPKLEARGEPDQVRALLGTTLTFALANAAVVALTGGLLLSLLPLDTSTWIQVAFILAFFVANGLMFNGAQLLLGVGAKGLGAFFFYPAVNLSLAVSAVPYVVLAHQPTFSGVALATSVASLIVAAFALLLVVRRVRPGPPSIGVTRHLVRVGLRLSAARGLYAAGIWLPTFIAGLALSPVQAGYLGTAGRLAVAVGAITAAVRFAIRPTIVRAFEAQDRQAIKLICGRLATVTLVITLAAVVVSSVAGHWLISAAFGADLAPAAPLLTVLLVAVAIEAYAGPIDEVLKMTGHENRVLAIFCVAVPLATVALLGVAHWGVMAMAWVQVLYTLAVFGAMIVVLHRYWGIWIHPILPGSRTVRAGSRDEI</sequence>
<keyword evidence="4 6" id="KW-1133">Transmembrane helix</keyword>
<gene>
    <name evidence="7" type="ORF">BN977_06234</name>
</gene>
<evidence type="ECO:0000256" key="3">
    <source>
        <dbReference type="ARBA" id="ARBA00022692"/>
    </source>
</evidence>
<dbReference type="EMBL" id="CCBB010000003">
    <property type="protein sequence ID" value="CDO11392.1"/>
    <property type="molecule type" value="Genomic_DNA"/>
</dbReference>
<evidence type="ECO:0000313" key="7">
    <source>
        <dbReference type="EMBL" id="CDO11392.1"/>
    </source>
</evidence>